<reference evidence="2" key="1">
    <citation type="submission" date="2021-06" db="EMBL/GenBank/DDBJ databases">
        <title>Genome sequence of Cutibacterium modestum strain KB17-24694.</title>
        <authorList>
            <person name="Dekio I."/>
            <person name="Asahina A."/>
            <person name="Nishida M."/>
        </authorList>
    </citation>
    <scope>NUCLEOTIDE SEQUENCE</scope>
    <source>
        <strain evidence="2">KB17-24694</strain>
    </source>
</reference>
<evidence type="ECO:0000313" key="3">
    <source>
        <dbReference type="Proteomes" id="UP000825072"/>
    </source>
</evidence>
<dbReference type="Proteomes" id="UP000825072">
    <property type="component" value="Chromosome 1"/>
</dbReference>
<dbReference type="AlphaFoldDB" id="A0AAD1NVY2"/>
<evidence type="ECO:0000313" key="2">
    <source>
        <dbReference type="EMBL" id="BCY24951.1"/>
    </source>
</evidence>
<organism evidence="2 3">
    <name type="scientific">Cutibacterium modestum</name>
    <dbReference type="NCBI Taxonomy" id="2559073"/>
    <lineage>
        <taxon>Bacteria</taxon>
        <taxon>Bacillati</taxon>
        <taxon>Actinomycetota</taxon>
        <taxon>Actinomycetes</taxon>
        <taxon>Propionibacteriales</taxon>
        <taxon>Propionibacteriaceae</taxon>
        <taxon>Cutibacterium</taxon>
    </lineage>
</organism>
<sequence length="93" mass="10086">MEAPLVVMVTGPYVTQQRTDSKLLTSQRRGCPRTGGGANQLSHAGFAPTGVVVQFSHIDSTSELDGHTRSMLLLRRSLATDREMGCDGGKERR</sequence>
<proteinExistence type="predicted"/>
<dbReference type="EMBL" id="AP024747">
    <property type="protein sequence ID" value="BCY24951.1"/>
    <property type="molecule type" value="Genomic_DNA"/>
</dbReference>
<name>A0AAD1NVY2_9ACTN</name>
<evidence type="ECO:0000256" key="1">
    <source>
        <dbReference type="SAM" id="MobiDB-lite"/>
    </source>
</evidence>
<feature type="region of interest" description="Disordered" evidence="1">
    <location>
        <begin position="19"/>
        <end position="42"/>
    </location>
</feature>
<accession>A0AAD1NVY2</accession>
<gene>
    <name evidence="2" type="ORF">KB1_09410</name>
</gene>
<protein>
    <submittedName>
        <fullName evidence="2">Uncharacterized protein</fullName>
    </submittedName>
</protein>
<feature type="compositionally biased region" description="Polar residues" evidence="1">
    <location>
        <begin position="19"/>
        <end position="28"/>
    </location>
</feature>